<dbReference type="AlphaFoldDB" id="A0A1H5V5N1"/>
<evidence type="ECO:0008006" key="3">
    <source>
        <dbReference type="Google" id="ProtNLM"/>
    </source>
</evidence>
<dbReference type="RefSeq" id="WP_146060578.1">
    <property type="nucleotide sequence ID" value="NZ_CP049246.1"/>
</dbReference>
<evidence type="ECO:0000313" key="2">
    <source>
        <dbReference type="Proteomes" id="UP000236731"/>
    </source>
</evidence>
<dbReference type="OrthoDB" id="712177at2"/>
<organism evidence="1 2">
    <name type="scientific">Sphingobacterium lactis</name>
    <dbReference type="NCBI Taxonomy" id="797291"/>
    <lineage>
        <taxon>Bacteria</taxon>
        <taxon>Pseudomonadati</taxon>
        <taxon>Bacteroidota</taxon>
        <taxon>Sphingobacteriia</taxon>
        <taxon>Sphingobacteriales</taxon>
        <taxon>Sphingobacteriaceae</taxon>
        <taxon>Sphingobacterium</taxon>
    </lineage>
</organism>
<sequence length="353" mass="40211">MKISIPILPIILLHIICFSCHGNGNNFLQEKRNFTSEPLLAEPIKSSDNFKNYFANEPYLASLSDAKIGDLVFQYNSGENNRFFLKENKFVFYSWQGQDIHPIEHKVDKSYPFGLLIGQSAEKLYFYNSANKGKDFATYSLQSKKTNIISLSELVVTNVAELGNMQEILACGVASDTLGFFILDAGGHIKKRLKSIDLPFSPNGDPGVYGGKFYSFGEQIFFLFNNKSSIFHFDNQGNFIQEIPTIDSFSFKHKSNKGYNPQFDGLYKDLMVKNDQLIIRTNFVSSKNKEIVFDTYAILDGKYRNSFHVKLPDLDFSKFSFPIWSYFSTNGEYNLLFGTKYTSGAFSSFKVQL</sequence>
<reference evidence="2" key="1">
    <citation type="submission" date="2016-10" db="EMBL/GenBank/DDBJ databases">
        <authorList>
            <person name="Varghese N."/>
            <person name="Submissions S."/>
        </authorList>
    </citation>
    <scope>NUCLEOTIDE SEQUENCE [LARGE SCALE GENOMIC DNA]</scope>
    <source>
        <strain evidence="2">DSM 22361</strain>
    </source>
</reference>
<dbReference type="EMBL" id="FNUT01000003">
    <property type="protein sequence ID" value="SEF82510.1"/>
    <property type="molecule type" value="Genomic_DNA"/>
</dbReference>
<protein>
    <recommendedName>
        <fullName evidence="3">TolB-like 6-blade propeller-like</fullName>
    </recommendedName>
</protein>
<dbReference type="Proteomes" id="UP000236731">
    <property type="component" value="Unassembled WGS sequence"/>
</dbReference>
<gene>
    <name evidence="1" type="ORF">SAMN05421877_10319</name>
</gene>
<evidence type="ECO:0000313" key="1">
    <source>
        <dbReference type="EMBL" id="SEF82510.1"/>
    </source>
</evidence>
<name>A0A1H5V5N1_9SPHI</name>
<accession>A0A1H5V5N1</accession>
<proteinExistence type="predicted"/>
<keyword evidence="2" id="KW-1185">Reference proteome</keyword>